<evidence type="ECO:0000313" key="4">
    <source>
        <dbReference type="Proteomes" id="UP000005012"/>
    </source>
</evidence>
<sequence>MNIIRKSAAMKIHQQHLGSRLARYCRGKYKWVGNSEHYIGKEVPDCRGVLAVYVERRQDRDGPYACVMCVTLN</sequence>
<evidence type="ECO:0008006" key="5">
    <source>
        <dbReference type="Google" id="ProtNLM"/>
    </source>
</evidence>
<dbReference type="KEGG" id="psi:S70_12995"/>
<dbReference type="Proteomes" id="UP000005012">
    <property type="component" value="Chromosome"/>
</dbReference>
<name>A0A140NKH0_PROSM</name>
<evidence type="ECO:0000256" key="1">
    <source>
        <dbReference type="ARBA" id="ARBA00009029"/>
    </source>
</evidence>
<evidence type="ECO:0000313" key="3">
    <source>
        <dbReference type="EMBL" id="AFH94442.1"/>
    </source>
</evidence>
<dbReference type="GeneID" id="93520797"/>
<dbReference type="KEGG" id="psi:S70_06330"/>
<reference evidence="2 4" key="1">
    <citation type="journal article" date="2012" name="J. Bacteriol.">
        <title>Complete Genome Sequence of Providencia stuartii Clinical Isolate MRSN 2154.</title>
        <authorList>
            <person name="Clifford R.J."/>
            <person name="Hang J."/>
            <person name="Riley M.C."/>
            <person name="Onmus-Leone F."/>
            <person name="Kuschner R.A."/>
            <person name="Lesho E.P."/>
            <person name="Waterman P.E."/>
        </authorList>
    </citation>
    <scope>NUCLEOTIDE SEQUENCE [LARGE SCALE GENOMIC DNA]</scope>
    <source>
        <strain evidence="2 4">MRSN 2154</strain>
    </source>
</reference>
<dbReference type="EMBL" id="CP003488">
    <property type="protein sequence ID" value="AFH93137.1"/>
    <property type="molecule type" value="Genomic_DNA"/>
</dbReference>
<dbReference type="AlphaFoldDB" id="A0A140NKH0"/>
<reference evidence="4" key="2">
    <citation type="submission" date="2012-04" db="EMBL/GenBank/DDBJ databases">
        <title>Complete genome sequence of Providencia stuartii clinical isolate MRSN 2154.</title>
        <authorList>
            <person name="Clifford R.J."/>
            <person name="Hang J."/>
            <person name="Riley M.C."/>
            <person name="Onmus-Leone F."/>
            <person name="Kuschner R.A."/>
            <person name="Lesho E.P."/>
            <person name="Waterman P.E."/>
        </authorList>
    </citation>
    <scope>NUCLEOTIDE SEQUENCE [LARGE SCALE GENOMIC DNA]</scope>
    <source>
        <strain evidence="4">MRSN 2154</strain>
    </source>
</reference>
<accession>A0A140NKH0</accession>
<organism evidence="2 4">
    <name type="scientific">Providencia stuartii (strain MRSN 2154)</name>
    <dbReference type="NCBI Taxonomy" id="1157951"/>
    <lineage>
        <taxon>Bacteria</taxon>
        <taxon>Pseudomonadati</taxon>
        <taxon>Pseudomonadota</taxon>
        <taxon>Gammaproteobacteria</taxon>
        <taxon>Enterobacterales</taxon>
        <taxon>Morganellaceae</taxon>
        <taxon>Providencia</taxon>
    </lineage>
</organism>
<proteinExistence type="inferred from homology"/>
<protein>
    <recommendedName>
        <fullName evidence="5">DUF987 domain-containing protein</fullName>
    </recommendedName>
</protein>
<dbReference type="InterPro" id="IPR009329">
    <property type="entry name" value="DUF987"/>
</dbReference>
<gene>
    <name evidence="2" type="ordered locus">S70_06330</name>
    <name evidence="3" type="ordered locus">S70_12995</name>
</gene>
<comment type="similarity">
    <text evidence="1">Belongs to the YeeT/YkfH/YpjJ family.</text>
</comment>
<dbReference type="EMBL" id="CP003488">
    <property type="protein sequence ID" value="AFH94442.1"/>
    <property type="molecule type" value="Genomic_DNA"/>
</dbReference>
<dbReference type="PATRIC" id="fig|1157951.4.peg.1254"/>
<evidence type="ECO:0000313" key="2">
    <source>
        <dbReference type="EMBL" id="AFH93137.1"/>
    </source>
</evidence>
<dbReference type="RefSeq" id="WP_004917300.1">
    <property type="nucleotide sequence ID" value="NC_017731.1"/>
</dbReference>
<dbReference type="Pfam" id="PF06174">
    <property type="entry name" value="DUF987"/>
    <property type="match status" value="1"/>
</dbReference>
<dbReference type="HOGENOM" id="CLU_201031_0_0_6"/>
<dbReference type="OrthoDB" id="6428729at2"/>